<feature type="repeat" description="TPR" evidence="1">
    <location>
        <begin position="63"/>
        <end position="96"/>
    </location>
</feature>
<evidence type="ECO:0000313" key="4">
    <source>
        <dbReference type="Proteomes" id="UP000230069"/>
    </source>
</evidence>
<dbReference type="PANTHER" id="PTHR47337:SF1">
    <property type="entry name" value="TETRATRICOPEPTIDE REPEAT (TPR)-LIKE SUPERFAMILY PROTEIN"/>
    <property type="match status" value="1"/>
</dbReference>
<dbReference type="OrthoDB" id="1926212at2759"/>
<dbReference type="InterPro" id="IPR001214">
    <property type="entry name" value="SET_dom"/>
</dbReference>
<dbReference type="PROSITE" id="PS50005">
    <property type="entry name" value="TPR"/>
    <property type="match status" value="1"/>
</dbReference>
<dbReference type="SUPFAM" id="SSF48452">
    <property type="entry name" value="TPR-like"/>
    <property type="match status" value="1"/>
</dbReference>
<dbReference type="Gene3D" id="1.25.40.10">
    <property type="entry name" value="Tetratricopeptide repeat domain"/>
    <property type="match status" value="2"/>
</dbReference>
<organism evidence="3 4">
    <name type="scientific">Aquilegia coerulea</name>
    <name type="common">Rocky mountain columbine</name>
    <dbReference type="NCBI Taxonomy" id="218851"/>
    <lineage>
        <taxon>Eukaryota</taxon>
        <taxon>Viridiplantae</taxon>
        <taxon>Streptophyta</taxon>
        <taxon>Embryophyta</taxon>
        <taxon>Tracheophyta</taxon>
        <taxon>Spermatophyta</taxon>
        <taxon>Magnoliopsida</taxon>
        <taxon>Ranunculales</taxon>
        <taxon>Ranunculaceae</taxon>
        <taxon>Thalictroideae</taxon>
        <taxon>Aquilegia</taxon>
    </lineage>
</organism>
<dbReference type="EMBL" id="KZ305021">
    <property type="protein sequence ID" value="PIA59745.1"/>
    <property type="molecule type" value="Genomic_DNA"/>
</dbReference>
<dbReference type="SUPFAM" id="SSF82199">
    <property type="entry name" value="SET domain"/>
    <property type="match status" value="1"/>
</dbReference>
<dbReference type="InParanoid" id="A0A2G5EVF8"/>
<dbReference type="InterPro" id="IPR046341">
    <property type="entry name" value="SET_dom_sf"/>
</dbReference>
<evidence type="ECO:0000313" key="3">
    <source>
        <dbReference type="EMBL" id="PIA59745.1"/>
    </source>
</evidence>
<protein>
    <recommendedName>
        <fullName evidence="2">SET domain-containing protein</fullName>
    </recommendedName>
</protein>
<dbReference type="AlphaFoldDB" id="A0A2G5EVF8"/>
<dbReference type="InterPro" id="IPR011990">
    <property type="entry name" value="TPR-like_helical_dom_sf"/>
</dbReference>
<feature type="domain" description="SET" evidence="2">
    <location>
        <begin position="215"/>
        <end position="517"/>
    </location>
</feature>
<gene>
    <name evidence="3" type="ORF">AQUCO_00400563v1</name>
</gene>
<keyword evidence="1" id="KW-0802">TPR repeat</keyword>
<accession>A0A2G5EVF8</accession>
<dbReference type="SMART" id="SM00028">
    <property type="entry name" value="TPR"/>
    <property type="match status" value="4"/>
</dbReference>
<dbReference type="Pfam" id="PF00856">
    <property type="entry name" value="SET"/>
    <property type="match status" value="1"/>
</dbReference>
<evidence type="ECO:0000256" key="1">
    <source>
        <dbReference type="PROSITE-ProRule" id="PRU00339"/>
    </source>
</evidence>
<dbReference type="PROSITE" id="PS50280">
    <property type="entry name" value="SET"/>
    <property type="match status" value="1"/>
</dbReference>
<keyword evidence="4" id="KW-1185">Reference proteome</keyword>
<dbReference type="Proteomes" id="UP000230069">
    <property type="component" value="Unassembled WGS sequence"/>
</dbReference>
<dbReference type="Gene3D" id="2.170.270.10">
    <property type="entry name" value="SET domain"/>
    <property type="match status" value="1"/>
</dbReference>
<evidence type="ECO:0000259" key="2">
    <source>
        <dbReference type="PROSITE" id="PS50280"/>
    </source>
</evidence>
<dbReference type="FunCoup" id="A0A2G5EVF8">
    <property type="interactions" value="1996"/>
</dbReference>
<dbReference type="InterPro" id="IPR019734">
    <property type="entry name" value="TPR_rpt"/>
</dbReference>
<dbReference type="STRING" id="218851.A0A2G5EVF8"/>
<dbReference type="PANTHER" id="PTHR47337">
    <property type="entry name" value="TETRATRICOPEPTIDE REPEAT (TPR)-LIKE SUPERFAMILY PROTEIN"/>
    <property type="match status" value="1"/>
</dbReference>
<proteinExistence type="predicted"/>
<name>A0A2G5EVF8_AQUCA</name>
<reference evidence="3 4" key="1">
    <citation type="submission" date="2017-09" db="EMBL/GenBank/DDBJ databases">
        <title>WGS assembly of Aquilegia coerulea Goldsmith.</title>
        <authorList>
            <person name="Hodges S."/>
            <person name="Kramer E."/>
            <person name="Nordborg M."/>
            <person name="Tomkins J."/>
            <person name="Borevitz J."/>
            <person name="Derieg N."/>
            <person name="Yan J."/>
            <person name="Mihaltcheva S."/>
            <person name="Hayes R.D."/>
            <person name="Rokhsar D."/>
        </authorList>
    </citation>
    <scope>NUCLEOTIDE SEQUENCE [LARGE SCALE GENOMIC DNA]</scope>
    <source>
        <strain evidence="4">cv. Goldsmith</strain>
    </source>
</reference>
<sequence>MEKLKSLIPSNIKQRIAQSTAEQLPSTCSSLLDFFLSLQIFHTAVEELTDSQRSLCSKNIETALDLKQKGNNCFTSGNYDKALSFYTQALRFAPMNDAYEDEKNLVSILYINRASTLHKMGLLMECVRDCDRAIEISPSYAKAWYRRGKANASLESYKDAVDDLNLAMDKELSICRKSQIQDEIDIIVNEVGKKSSPITKHNEKNPGSLAEPHLMELQCVSTPAKGRGMSSVTDIPQASLILSEEPYAAILSKACRDTHCHFCMNELPKDSVPCASCSIPLYCSWKCQVQAGGMNSRISINNNSGIDRHISSISLASNCENALADSNGNIPEHRHECKGVNWPRVLPSEIVLAGRVIVKSMEQRNFSRTTAPIEALELTHNYVHMPLDVKLELHMYSIVLTYCLHHCSTVEFPLAGDSAAQLVILICQIRVNSMAVVHMKSQESNWSLEHPGKLSPREVSFTSNIEQVKVGQAIYSTASMFNHSCQPNIHAYFQSRTLFIRSTELVTAGYPLELSYGPQVGQWDLRERQQLLEDQYAFKCQCSGCLDLNFSDLAINAFSCPHPGCFGVVVDGSWVNRPYCTLKCPLLIDNVKREDINRVGRRLFEQQDGSFRVDPGRCLNCGSSRDLELSQLQSEKAWSCIKRLQDVLLSKKIPENIFSDAMEAIRLLRSTWHAYNKIIAQAEDSLAEAFCLTGDLQRAMHHCKASVQILEKLYHPKHIVIGNELVKLSSIELSLGDRSNAMDNIIRLCEVFTLYYGSHAPKIFPYLESLQKEASKLDEEGHNLHSNNSSEGT</sequence>